<dbReference type="InterPro" id="IPR037171">
    <property type="entry name" value="NagB/RpiA_transferase-like"/>
</dbReference>
<dbReference type="PIRSF" id="PIRSF006806">
    <property type="entry name" value="FTHF_cligase"/>
    <property type="match status" value="1"/>
</dbReference>
<comment type="similarity">
    <text evidence="1 5">Belongs to the 5-formyltetrahydrofolate cyclo-ligase family.</text>
</comment>
<keyword evidence="6" id="KW-0436">Ligase</keyword>
<comment type="cofactor">
    <cofactor evidence="5">
        <name>Mg(2+)</name>
        <dbReference type="ChEBI" id="CHEBI:18420"/>
    </cofactor>
</comment>
<dbReference type="EC" id="6.3.3.2" evidence="5"/>
<accession>A0A380TR49</accession>
<evidence type="ECO:0000313" key="6">
    <source>
        <dbReference type="EMBL" id="SUT90087.1"/>
    </source>
</evidence>
<evidence type="ECO:0000256" key="1">
    <source>
        <dbReference type="ARBA" id="ARBA00010638"/>
    </source>
</evidence>
<keyword evidence="5" id="KW-0460">Magnesium</keyword>
<gene>
    <name evidence="6" type="ORF">NCTC10801_01134</name>
</gene>
<evidence type="ECO:0000313" key="7">
    <source>
        <dbReference type="Proteomes" id="UP000254649"/>
    </source>
</evidence>
<sequence length="190" mass="21789">MQKSISALRAQLRNAIRRTRHNLTALEQSQAEKIVTQKALDLISKRKAKNIALYLSFDGEISTQLLIETLWRMGKKVYLPVLHPFCKGHLLFLRYTQESLLIPNQFGIPEPQLNVKNILPINQLDIIFTPLVAFDKQGNRLGMGGGFYDRTLQDWHSKNFIPVGLAHQCQQVEQLPIETWDMPLFDILVG</sequence>
<dbReference type="GO" id="GO:0009396">
    <property type="term" value="P:folic acid-containing compound biosynthetic process"/>
    <property type="evidence" value="ECO:0007669"/>
    <property type="project" value="TreeGrafter"/>
</dbReference>
<keyword evidence="5" id="KW-0479">Metal-binding</keyword>
<evidence type="ECO:0000256" key="2">
    <source>
        <dbReference type="ARBA" id="ARBA00022741"/>
    </source>
</evidence>
<dbReference type="InterPro" id="IPR002698">
    <property type="entry name" value="FTHF_cligase"/>
</dbReference>
<dbReference type="GO" id="GO:0046872">
    <property type="term" value="F:metal ion binding"/>
    <property type="evidence" value="ECO:0007669"/>
    <property type="project" value="UniProtKB-KW"/>
</dbReference>
<dbReference type="SUPFAM" id="SSF100950">
    <property type="entry name" value="NagB/RpiA/CoA transferase-like"/>
    <property type="match status" value="1"/>
</dbReference>
<keyword evidence="7" id="KW-1185">Reference proteome</keyword>
<evidence type="ECO:0000256" key="3">
    <source>
        <dbReference type="ARBA" id="ARBA00022840"/>
    </source>
</evidence>
<proteinExistence type="inferred from homology"/>
<protein>
    <recommendedName>
        <fullName evidence="5">5-formyltetrahydrofolate cyclo-ligase</fullName>
        <ecNumber evidence="5">6.3.3.2</ecNumber>
    </recommendedName>
</protein>
<dbReference type="NCBIfam" id="TIGR02727">
    <property type="entry name" value="MTHFS_bact"/>
    <property type="match status" value="1"/>
</dbReference>
<dbReference type="Proteomes" id="UP000254649">
    <property type="component" value="Unassembled WGS sequence"/>
</dbReference>
<organism evidence="6 7">
    <name type="scientific">[Actinobacillus] rossii</name>
    <dbReference type="NCBI Taxonomy" id="123820"/>
    <lineage>
        <taxon>Bacteria</taxon>
        <taxon>Pseudomonadati</taxon>
        <taxon>Pseudomonadota</taxon>
        <taxon>Gammaproteobacteria</taxon>
        <taxon>Pasteurellales</taxon>
        <taxon>Pasteurellaceae</taxon>
    </lineage>
</organism>
<feature type="binding site" evidence="4">
    <location>
        <position position="60"/>
    </location>
    <ligand>
        <name>substrate</name>
    </ligand>
</feature>
<evidence type="ECO:0000256" key="4">
    <source>
        <dbReference type="PIRSR" id="PIRSR006806-1"/>
    </source>
</evidence>
<dbReference type="GO" id="GO:0030272">
    <property type="term" value="F:5-formyltetrahydrofolate cyclo-ligase activity"/>
    <property type="evidence" value="ECO:0007669"/>
    <property type="project" value="UniProtKB-EC"/>
</dbReference>
<name>A0A380TR49_9PAST</name>
<dbReference type="InterPro" id="IPR024185">
    <property type="entry name" value="FTHF_cligase-like_sf"/>
</dbReference>
<dbReference type="EMBL" id="UFRQ01000003">
    <property type="protein sequence ID" value="SUT90087.1"/>
    <property type="molecule type" value="Genomic_DNA"/>
</dbReference>
<dbReference type="Gene3D" id="3.40.50.10420">
    <property type="entry name" value="NagB/RpiA/CoA transferase-like"/>
    <property type="match status" value="1"/>
</dbReference>
<dbReference type="OrthoDB" id="9801938at2"/>
<evidence type="ECO:0000256" key="5">
    <source>
        <dbReference type="RuleBase" id="RU361279"/>
    </source>
</evidence>
<feature type="binding site" evidence="4">
    <location>
        <begin position="140"/>
        <end position="148"/>
    </location>
    <ligand>
        <name>ATP</name>
        <dbReference type="ChEBI" id="CHEBI:30616"/>
    </ligand>
</feature>
<dbReference type="PANTHER" id="PTHR23407">
    <property type="entry name" value="ATPASE INHIBITOR/5-FORMYLTETRAHYDROFOLATE CYCLO-LIGASE"/>
    <property type="match status" value="1"/>
</dbReference>
<dbReference type="GO" id="GO:0035999">
    <property type="term" value="P:tetrahydrofolate interconversion"/>
    <property type="evidence" value="ECO:0007669"/>
    <property type="project" value="TreeGrafter"/>
</dbReference>
<comment type="catalytic activity">
    <reaction evidence="5">
        <text>(6S)-5-formyl-5,6,7,8-tetrahydrofolate + ATP = (6R)-5,10-methenyltetrahydrofolate + ADP + phosphate</text>
        <dbReference type="Rhea" id="RHEA:10488"/>
        <dbReference type="ChEBI" id="CHEBI:30616"/>
        <dbReference type="ChEBI" id="CHEBI:43474"/>
        <dbReference type="ChEBI" id="CHEBI:57455"/>
        <dbReference type="ChEBI" id="CHEBI:57457"/>
        <dbReference type="ChEBI" id="CHEBI:456216"/>
        <dbReference type="EC" id="6.3.3.2"/>
    </reaction>
</comment>
<feature type="binding site" evidence="4">
    <location>
        <position position="55"/>
    </location>
    <ligand>
        <name>substrate</name>
    </ligand>
</feature>
<dbReference type="AlphaFoldDB" id="A0A380TR49"/>
<keyword evidence="2 4" id="KW-0547">Nucleotide-binding</keyword>
<dbReference type="GO" id="GO:0005524">
    <property type="term" value="F:ATP binding"/>
    <property type="evidence" value="ECO:0007669"/>
    <property type="project" value="UniProtKB-KW"/>
</dbReference>
<dbReference type="PANTHER" id="PTHR23407:SF1">
    <property type="entry name" value="5-FORMYLTETRAHYDROFOLATE CYCLO-LIGASE"/>
    <property type="match status" value="1"/>
</dbReference>
<dbReference type="Pfam" id="PF01812">
    <property type="entry name" value="5-FTHF_cyc-lig"/>
    <property type="match status" value="1"/>
</dbReference>
<keyword evidence="3 4" id="KW-0067">ATP-binding</keyword>
<reference evidence="6 7" key="1">
    <citation type="submission" date="2018-06" db="EMBL/GenBank/DDBJ databases">
        <authorList>
            <consortium name="Pathogen Informatics"/>
            <person name="Doyle S."/>
        </authorList>
    </citation>
    <scope>NUCLEOTIDE SEQUENCE [LARGE SCALE GENOMIC DNA]</scope>
    <source>
        <strain evidence="6 7">NCTC10801</strain>
    </source>
</reference>